<dbReference type="PANTHER" id="PTHR14430:SF0">
    <property type="entry name" value="SEC2P DOMAIN-CONTAINING PROTEIN"/>
    <property type="match status" value="1"/>
</dbReference>
<dbReference type="OrthoDB" id="5560525at2759"/>
<feature type="compositionally biased region" description="Basic and acidic residues" evidence="3">
    <location>
        <begin position="1"/>
        <end position="19"/>
    </location>
</feature>
<keyword evidence="6" id="KW-1185">Reference proteome</keyword>
<organism evidence="5 6">
    <name type="scientific">Wolfiporia cocos (strain MD-104)</name>
    <name type="common">Brown rot fungus</name>
    <dbReference type="NCBI Taxonomy" id="742152"/>
    <lineage>
        <taxon>Eukaryota</taxon>
        <taxon>Fungi</taxon>
        <taxon>Dikarya</taxon>
        <taxon>Basidiomycota</taxon>
        <taxon>Agaricomycotina</taxon>
        <taxon>Agaricomycetes</taxon>
        <taxon>Polyporales</taxon>
        <taxon>Phaeolaceae</taxon>
        <taxon>Wolfiporia</taxon>
    </lineage>
</organism>
<dbReference type="InterPro" id="IPR009449">
    <property type="entry name" value="Sec2_N"/>
</dbReference>
<accession>A0A2H3JB56</accession>
<dbReference type="GO" id="GO:0006887">
    <property type="term" value="P:exocytosis"/>
    <property type="evidence" value="ECO:0007669"/>
    <property type="project" value="TreeGrafter"/>
</dbReference>
<evidence type="ECO:0000256" key="3">
    <source>
        <dbReference type="SAM" id="MobiDB-lite"/>
    </source>
</evidence>
<dbReference type="EMBL" id="KB467865">
    <property type="protein sequence ID" value="PCH35979.1"/>
    <property type="molecule type" value="Genomic_DNA"/>
</dbReference>
<protein>
    <recommendedName>
        <fullName evidence="4">GDP/GTP exchange factor Sec2 N-terminal domain-containing protein</fullName>
    </recommendedName>
</protein>
<dbReference type="PANTHER" id="PTHR14430">
    <property type="entry name" value="RABIN3-RELATED"/>
    <property type="match status" value="1"/>
</dbReference>
<dbReference type="Proteomes" id="UP000218811">
    <property type="component" value="Unassembled WGS sequence"/>
</dbReference>
<feature type="coiled-coil region" evidence="2">
    <location>
        <begin position="236"/>
        <end position="327"/>
    </location>
</feature>
<evidence type="ECO:0000259" key="4">
    <source>
        <dbReference type="Pfam" id="PF06428"/>
    </source>
</evidence>
<dbReference type="Gene3D" id="6.10.140.910">
    <property type="match status" value="1"/>
</dbReference>
<name>A0A2H3JB56_WOLCO</name>
<keyword evidence="1 2" id="KW-0175">Coiled coil</keyword>
<feature type="compositionally biased region" description="Low complexity" evidence="3">
    <location>
        <begin position="360"/>
        <end position="378"/>
    </location>
</feature>
<dbReference type="GO" id="GO:0051286">
    <property type="term" value="C:cell tip"/>
    <property type="evidence" value="ECO:0007669"/>
    <property type="project" value="TreeGrafter"/>
</dbReference>
<feature type="compositionally biased region" description="Low complexity" evidence="3">
    <location>
        <begin position="135"/>
        <end position="147"/>
    </location>
</feature>
<feature type="region of interest" description="Disordered" evidence="3">
    <location>
        <begin position="1"/>
        <end position="23"/>
    </location>
</feature>
<evidence type="ECO:0000313" key="6">
    <source>
        <dbReference type="Proteomes" id="UP000218811"/>
    </source>
</evidence>
<feature type="compositionally biased region" description="Basic and acidic residues" evidence="3">
    <location>
        <begin position="118"/>
        <end position="134"/>
    </location>
</feature>
<dbReference type="AlphaFoldDB" id="A0A2H3JB56"/>
<feature type="region of interest" description="Disordered" evidence="3">
    <location>
        <begin position="192"/>
        <end position="211"/>
    </location>
</feature>
<proteinExistence type="predicted"/>
<dbReference type="InterPro" id="IPR040351">
    <property type="entry name" value="RAB3IL/RAB3IP/Sec2"/>
</dbReference>
<dbReference type="GO" id="GO:0070319">
    <property type="term" value="C:Golgi to plasma membrane transport vesicle"/>
    <property type="evidence" value="ECO:0007669"/>
    <property type="project" value="TreeGrafter"/>
</dbReference>
<dbReference type="SUPFAM" id="SSF144284">
    <property type="entry name" value="Sec2 N-terminal region"/>
    <property type="match status" value="1"/>
</dbReference>
<gene>
    <name evidence="5" type="ORF">WOLCODRAFT_134029</name>
</gene>
<dbReference type="STRING" id="742152.A0A2H3JB56"/>
<evidence type="ECO:0000256" key="2">
    <source>
        <dbReference type="SAM" id="Coils"/>
    </source>
</evidence>
<reference evidence="5 6" key="1">
    <citation type="journal article" date="2012" name="Science">
        <title>The Paleozoic origin of enzymatic lignin decomposition reconstructed from 31 fungal genomes.</title>
        <authorList>
            <person name="Floudas D."/>
            <person name="Binder M."/>
            <person name="Riley R."/>
            <person name="Barry K."/>
            <person name="Blanchette R.A."/>
            <person name="Henrissat B."/>
            <person name="Martinez A.T."/>
            <person name="Otillar R."/>
            <person name="Spatafora J.W."/>
            <person name="Yadav J.S."/>
            <person name="Aerts A."/>
            <person name="Benoit I."/>
            <person name="Boyd A."/>
            <person name="Carlson A."/>
            <person name="Copeland A."/>
            <person name="Coutinho P.M."/>
            <person name="de Vries R.P."/>
            <person name="Ferreira P."/>
            <person name="Findley K."/>
            <person name="Foster B."/>
            <person name="Gaskell J."/>
            <person name="Glotzer D."/>
            <person name="Gorecki P."/>
            <person name="Heitman J."/>
            <person name="Hesse C."/>
            <person name="Hori C."/>
            <person name="Igarashi K."/>
            <person name="Jurgens J.A."/>
            <person name="Kallen N."/>
            <person name="Kersten P."/>
            <person name="Kohler A."/>
            <person name="Kuees U."/>
            <person name="Kumar T.K.A."/>
            <person name="Kuo A."/>
            <person name="LaButti K."/>
            <person name="Larrondo L.F."/>
            <person name="Lindquist E."/>
            <person name="Ling A."/>
            <person name="Lombard V."/>
            <person name="Lucas S."/>
            <person name="Lundell T."/>
            <person name="Martin R."/>
            <person name="McLaughlin D.J."/>
            <person name="Morgenstern I."/>
            <person name="Morin E."/>
            <person name="Murat C."/>
            <person name="Nagy L.G."/>
            <person name="Nolan M."/>
            <person name="Ohm R.A."/>
            <person name="Patyshakuliyeva A."/>
            <person name="Rokas A."/>
            <person name="Ruiz-Duenas F.J."/>
            <person name="Sabat G."/>
            <person name="Salamov A."/>
            <person name="Samejima M."/>
            <person name="Schmutz J."/>
            <person name="Slot J.C."/>
            <person name="St John F."/>
            <person name="Stenlid J."/>
            <person name="Sun H."/>
            <person name="Sun S."/>
            <person name="Syed K."/>
            <person name="Tsang A."/>
            <person name="Wiebenga A."/>
            <person name="Young D."/>
            <person name="Pisabarro A."/>
            <person name="Eastwood D.C."/>
            <person name="Martin F."/>
            <person name="Cullen D."/>
            <person name="Grigoriev I.V."/>
            <person name="Hibbett D.S."/>
        </authorList>
    </citation>
    <scope>NUCLEOTIDE SEQUENCE [LARGE SCALE GENOMIC DNA]</scope>
    <source>
        <strain evidence="5 6">MD-104</strain>
    </source>
</reference>
<dbReference type="OMA" id="VGWRRMS"/>
<feature type="region of interest" description="Disordered" evidence="3">
    <location>
        <begin position="118"/>
        <end position="181"/>
    </location>
</feature>
<feature type="compositionally biased region" description="Pro residues" evidence="3">
    <location>
        <begin position="148"/>
        <end position="174"/>
    </location>
</feature>
<dbReference type="GO" id="GO:0005085">
    <property type="term" value="F:guanyl-nucleotide exchange factor activity"/>
    <property type="evidence" value="ECO:0007669"/>
    <property type="project" value="InterPro"/>
</dbReference>
<evidence type="ECO:0000256" key="1">
    <source>
        <dbReference type="ARBA" id="ARBA00023054"/>
    </source>
</evidence>
<sequence length="485" mass="52539">MPPRLSTDRGLPRRVDSLHSSKGPYFSDVDEELRDIKRVHTQGQEEDLRLALSRMMSRVEELTSMLKEAFKAQTDLQTELTLAKSNLQLALANNEMLEDALRRDGGVHKDIGWRRWSERERKEREAEEDRRRSSDSAASSAAALNSPVPQPSPMPPLPSSPPPSTTAVPSPAPAPSSEGRFFKFRIGSSSAVNKQFPAPSPRLASTSVSGTKSPMVNGQVLASHLTSASLPSLVPARDWGKEIEELTAELKKERDAKKSVAAQKDALEAELESLSQALFEEANKMVSTERRKLAETEDELKELQAEREALRNALRLLERQSRAAGNELSSIEEGVVSGHAYTLSESSARAIKSPPPSRPLSPSSQPLSPSSGDDGLSSANTVVASQAHRPPPLAILDPDADELSASPTPDEDLQEHVTPDSSQAALQDKESPAESAQPSPSPPPSPSLRSPEIGEYVYPLMRRLPMELLAGEASPWADAVSSSKA</sequence>
<evidence type="ECO:0000313" key="5">
    <source>
        <dbReference type="EMBL" id="PCH35979.1"/>
    </source>
</evidence>
<feature type="domain" description="GDP/GTP exchange factor Sec2 N-terminal" evidence="4">
    <location>
        <begin position="234"/>
        <end position="319"/>
    </location>
</feature>
<feature type="region of interest" description="Disordered" evidence="3">
    <location>
        <begin position="346"/>
        <end position="452"/>
    </location>
</feature>
<dbReference type="Pfam" id="PF06428">
    <property type="entry name" value="Sec2p"/>
    <property type="match status" value="1"/>
</dbReference>